<name>A0AA97JLU0_EUBMA</name>
<dbReference type="NCBIfam" id="TIGR00365">
    <property type="entry name" value="Grx4 family monothiol glutaredoxin"/>
    <property type="match status" value="1"/>
</dbReference>
<evidence type="ECO:0000259" key="7">
    <source>
        <dbReference type="PROSITE" id="PS51352"/>
    </source>
</evidence>
<evidence type="ECO:0000313" key="9">
    <source>
        <dbReference type="RefSeq" id="XP_054839796.1"/>
    </source>
</evidence>
<dbReference type="FunFam" id="3.40.30.10:FF:000165">
    <property type="entry name" value="glutaredoxin-3 isoform X1"/>
    <property type="match status" value="1"/>
</dbReference>
<evidence type="ECO:0000256" key="6">
    <source>
        <dbReference type="ARBA" id="ARBA00023014"/>
    </source>
</evidence>
<keyword evidence="2" id="KW-0963">Cytoplasm</keyword>
<dbReference type="PANTHER" id="PTHR10293">
    <property type="entry name" value="GLUTAREDOXIN FAMILY MEMBER"/>
    <property type="match status" value="1"/>
</dbReference>
<dbReference type="GO" id="GO:0051536">
    <property type="term" value="F:iron-sulfur cluster binding"/>
    <property type="evidence" value="ECO:0007669"/>
    <property type="project" value="UniProtKB-KW"/>
</dbReference>
<dbReference type="Pfam" id="PF00462">
    <property type="entry name" value="Glutaredoxin"/>
    <property type="match status" value="2"/>
</dbReference>
<dbReference type="InterPro" id="IPR033658">
    <property type="entry name" value="GRX_PICOT-like"/>
</dbReference>
<evidence type="ECO:0000256" key="5">
    <source>
        <dbReference type="ARBA" id="ARBA00023004"/>
    </source>
</evidence>
<keyword evidence="8" id="KW-1185">Reference proteome</keyword>
<dbReference type="Pfam" id="PF00085">
    <property type="entry name" value="Thioredoxin"/>
    <property type="match status" value="1"/>
</dbReference>
<accession>A0AA97JLU0</accession>
<proteinExistence type="predicted"/>
<evidence type="ECO:0000256" key="4">
    <source>
        <dbReference type="ARBA" id="ARBA00022737"/>
    </source>
</evidence>
<dbReference type="GO" id="GO:0005829">
    <property type="term" value="C:cytosol"/>
    <property type="evidence" value="ECO:0007669"/>
    <property type="project" value="UniProtKB-SubCell"/>
</dbReference>
<keyword evidence="4" id="KW-0677">Repeat</keyword>
<dbReference type="FunFam" id="3.40.30.10:FF:000012">
    <property type="entry name" value="Monothiol glutaredoxin"/>
    <property type="match status" value="2"/>
</dbReference>
<dbReference type="CTD" id="10539"/>
<dbReference type="InterPro" id="IPR002109">
    <property type="entry name" value="Glutaredoxin"/>
</dbReference>
<protein>
    <submittedName>
        <fullName evidence="9">Glutaredoxin-3 isoform X1</fullName>
    </submittedName>
</protein>
<dbReference type="RefSeq" id="XP_054839796.1">
    <property type="nucleotide sequence ID" value="XM_054983821.1"/>
</dbReference>
<evidence type="ECO:0000256" key="3">
    <source>
        <dbReference type="ARBA" id="ARBA00022723"/>
    </source>
</evidence>
<dbReference type="PANTHER" id="PTHR10293:SF73">
    <property type="entry name" value="GLUTAREDOXIN-3"/>
    <property type="match status" value="1"/>
</dbReference>
<dbReference type="InterPro" id="IPR036249">
    <property type="entry name" value="Thioredoxin-like_sf"/>
</dbReference>
<evidence type="ECO:0000256" key="2">
    <source>
        <dbReference type="ARBA" id="ARBA00022490"/>
    </source>
</evidence>
<keyword evidence="5" id="KW-0408">Iron</keyword>
<evidence type="ECO:0000313" key="8">
    <source>
        <dbReference type="Proteomes" id="UP001190640"/>
    </source>
</evidence>
<dbReference type="PROSITE" id="PS51352">
    <property type="entry name" value="THIOREDOXIN_2"/>
    <property type="match status" value="1"/>
</dbReference>
<evidence type="ECO:0000256" key="1">
    <source>
        <dbReference type="ARBA" id="ARBA00004514"/>
    </source>
</evidence>
<reference evidence="9" key="1">
    <citation type="submission" date="2025-08" db="UniProtKB">
        <authorList>
            <consortium name="RefSeq"/>
        </authorList>
    </citation>
    <scope>IDENTIFICATION</scope>
    <source>
        <tissue evidence="9">Blood</tissue>
    </source>
</reference>
<dbReference type="SUPFAM" id="SSF52833">
    <property type="entry name" value="Thioredoxin-like"/>
    <property type="match status" value="3"/>
</dbReference>
<dbReference type="GO" id="GO:0046872">
    <property type="term" value="F:metal ion binding"/>
    <property type="evidence" value="ECO:0007669"/>
    <property type="project" value="UniProtKB-KW"/>
</dbReference>
<dbReference type="InterPro" id="IPR004480">
    <property type="entry name" value="Monothiol_GRX-rel"/>
</dbReference>
<organism evidence="8 9">
    <name type="scientific">Eublepharis macularius</name>
    <name type="common">Leopard gecko</name>
    <name type="synonym">Cyrtodactylus macularius</name>
    <dbReference type="NCBI Taxonomy" id="481883"/>
    <lineage>
        <taxon>Eukaryota</taxon>
        <taxon>Metazoa</taxon>
        <taxon>Chordata</taxon>
        <taxon>Craniata</taxon>
        <taxon>Vertebrata</taxon>
        <taxon>Euteleostomi</taxon>
        <taxon>Lepidosauria</taxon>
        <taxon>Squamata</taxon>
        <taxon>Bifurcata</taxon>
        <taxon>Gekkota</taxon>
        <taxon>Eublepharidae</taxon>
        <taxon>Eublepharinae</taxon>
        <taxon>Eublepharis</taxon>
    </lineage>
</organism>
<keyword evidence="6" id="KW-0411">Iron-sulfur</keyword>
<keyword evidence="3" id="KW-0479">Metal-binding</keyword>
<dbReference type="PROSITE" id="PS51354">
    <property type="entry name" value="GLUTAREDOXIN_2"/>
    <property type="match status" value="2"/>
</dbReference>
<comment type="subcellular location">
    <subcellularLocation>
        <location evidence="1">Cytoplasm</location>
        <location evidence="1">Cytosol</location>
    </subcellularLocation>
</comment>
<sequence length="336" mass="37423">MAAAEERGTAAAAVVEADSADRFQYLLRQPGRSLVVVHFWAPWAPQCVQMNSVMVELAKEHPRVTFVKLEAEAVPDVSEKYEITSVPTFLFFKNSQTIDRLDGAHAPELTKKVQRHANSASVPAGSNDGVKEDLNVRLKKLISAAPCMLFMKGTPQEPRCGFSRQIVEILNKHNIAFSSFDIFSDEEVRQGLKVYSSWPTYPQLYVAGELIGGLDIVKELEASGELGTTCPKAHKLEDRLKELIKKASVMLFMKGNKQVVKCGFSKQITEILNNTGVAYETFDILEDEEVRQGLKKYSNWPTYPQLYVKGELVGGLDIVKELNENGELLSILKGEN</sequence>
<dbReference type="AlphaFoldDB" id="A0AA97JLU0"/>
<dbReference type="GeneID" id="129332603"/>
<dbReference type="Proteomes" id="UP001190640">
    <property type="component" value="Chromosome 6"/>
</dbReference>
<gene>
    <name evidence="9" type="primary">GLRX3</name>
</gene>
<feature type="domain" description="Thioredoxin" evidence="7">
    <location>
        <begin position="5"/>
        <end position="118"/>
    </location>
</feature>
<dbReference type="GO" id="GO:0005634">
    <property type="term" value="C:nucleus"/>
    <property type="evidence" value="ECO:0007669"/>
    <property type="project" value="TreeGrafter"/>
</dbReference>
<dbReference type="Gene3D" id="3.40.30.10">
    <property type="entry name" value="Glutaredoxin"/>
    <property type="match status" value="3"/>
</dbReference>
<dbReference type="InterPro" id="IPR013766">
    <property type="entry name" value="Thioredoxin_domain"/>
</dbReference>
<dbReference type="GO" id="GO:0006879">
    <property type="term" value="P:intracellular iron ion homeostasis"/>
    <property type="evidence" value="ECO:0007669"/>
    <property type="project" value="TreeGrafter"/>
</dbReference>
<dbReference type="KEGG" id="emc:129332603"/>
<dbReference type="CDD" id="cd03028">
    <property type="entry name" value="GRX_PICOT_like"/>
    <property type="match status" value="2"/>
</dbReference>
<dbReference type="CDD" id="cd02984">
    <property type="entry name" value="TRX_PICOT"/>
    <property type="match status" value="1"/>
</dbReference>